<reference evidence="1 2" key="1">
    <citation type="submission" date="2014-07" db="EMBL/GenBank/DDBJ databases">
        <title>Genome of Chryseobacterium piperi CTM.</title>
        <authorList>
            <person name="Pipes S.E."/>
            <person name="Stropko S.J."/>
            <person name="Newman J.D."/>
        </authorList>
    </citation>
    <scope>NUCLEOTIDE SEQUENCE [LARGE SCALE GENOMIC DNA]</scope>
    <source>
        <strain evidence="1 2">CTM</strain>
    </source>
</reference>
<gene>
    <name evidence="1" type="ORF">IQ37_08970</name>
</gene>
<dbReference type="AlphaFoldDB" id="A0A086BIP1"/>
<accession>A0A086BIP1</accession>
<comment type="caution">
    <text evidence="1">The sequence shown here is derived from an EMBL/GenBank/DDBJ whole genome shotgun (WGS) entry which is preliminary data.</text>
</comment>
<dbReference type="Proteomes" id="UP000028709">
    <property type="component" value="Unassembled WGS sequence"/>
</dbReference>
<dbReference type="EMBL" id="JPRJ01000013">
    <property type="protein sequence ID" value="KFF28805.1"/>
    <property type="molecule type" value="Genomic_DNA"/>
</dbReference>
<evidence type="ECO:0000313" key="2">
    <source>
        <dbReference type="Proteomes" id="UP000028709"/>
    </source>
</evidence>
<dbReference type="STRING" id="558152.IQ37_08970"/>
<evidence type="ECO:0000313" key="1">
    <source>
        <dbReference type="EMBL" id="KFF28805.1"/>
    </source>
</evidence>
<dbReference type="SUPFAM" id="SSF55961">
    <property type="entry name" value="Bet v1-like"/>
    <property type="match status" value="1"/>
</dbReference>
<protein>
    <submittedName>
        <fullName evidence="1">ATPase</fullName>
    </submittedName>
</protein>
<dbReference type="KEGG" id="cpip:CJF12_02140"/>
<dbReference type="eggNOG" id="COG3832">
    <property type="taxonomic scope" value="Bacteria"/>
</dbReference>
<organism evidence="1 2">
    <name type="scientific">Chryseobacterium piperi</name>
    <dbReference type="NCBI Taxonomy" id="558152"/>
    <lineage>
        <taxon>Bacteria</taxon>
        <taxon>Pseudomonadati</taxon>
        <taxon>Bacteroidota</taxon>
        <taxon>Flavobacteriia</taxon>
        <taxon>Flavobacteriales</taxon>
        <taxon>Weeksellaceae</taxon>
        <taxon>Chryseobacterium group</taxon>
        <taxon>Chryseobacterium</taxon>
    </lineage>
</organism>
<dbReference type="Gene3D" id="3.30.530.20">
    <property type="match status" value="1"/>
</dbReference>
<keyword evidence="2" id="KW-1185">Reference proteome</keyword>
<proteinExistence type="predicted"/>
<name>A0A086BIP1_9FLAO</name>
<dbReference type="RefSeq" id="WP_034683997.1">
    <property type="nucleotide sequence ID" value="NZ_CP023049.2"/>
</dbReference>
<dbReference type="InterPro" id="IPR023393">
    <property type="entry name" value="START-like_dom_sf"/>
</dbReference>
<dbReference type="OrthoDB" id="2355173at2"/>
<sequence>MEALSYTIEINARPEKVWTVLWGEMTYQQWTTAFTAGSFYQGDLEEGSIVKFLDPNNNGMYSRVEKNIPNKEMRFLHLGEIYDGVEAPQEWGDATESYVLEEREDGTVLKCKIQTPDEFKDFFEDKFPKALGIVKNLSENQL</sequence>